<dbReference type="InterPro" id="IPR030677">
    <property type="entry name" value="Nnr"/>
</dbReference>
<dbReference type="InterPro" id="IPR000631">
    <property type="entry name" value="CARKD"/>
</dbReference>
<keyword evidence="6 17" id="KW-0547">Nucleotide-binding</keyword>
<keyword evidence="5 18" id="KW-0479">Metal-binding</keyword>
<dbReference type="RefSeq" id="WP_160732269.1">
    <property type="nucleotide sequence ID" value="NZ_WTYO01000001.1"/>
</dbReference>
<feature type="binding site" evidence="17">
    <location>
        <position position="411"/>
    </location>
    <ligand>
        <name>(6S)-NADPHX</name>
        <dbReference type="ChEBI" id="CHEBI:64076"/>
    </ligand>
</feature>
<feature type="binding site" evidence="18">
    <location>
        <begin position="59"/>
        <end position="63"/>
    </location>
    <ligand>
        <name>(6S)-NADPHX</name>
        <dbReference type="ChEBI" id="CHEBI:64076"/>
    </ligand>
</feature>
<keyword evidence="13" id="KW-0511">Multifunctional enzyme</keyword>
<dbReference type="EMBL" id="WTYO01000001">
    <property type="protein sequence ID" value="MXO67635.1"/>
    <property type="molecule type" value="Genomic_DNA"/>
</dbReference>
<keyword evidence="23" id="KW-1185">Reference proteome</keyword>
<dbReference type="InterPro" id="IPR036652">
    <property type="entry name" value="YjeF_N_dom_sf"/>
</dbReference>
<sequence length="466" mass="47865">MPATEPILTVAGMRAAEQALVDAGRDVDSLMQVAGRGAAEWVWRLAAGRPVTLLCGPGNNGGDGYVIARTLHERGLDVAVVAPLPPATGAAGRARAAFAGRVDGADSGRRGTVLVDCLFGSGLTRPFSPDLTCLLDQMARRHDLLVAVDVPSGVDSDRGVPLNAGLPAFDLTIALGAWKFAHWTMPAAAMMGARRLVDIGIDPGIDAGQASARLSSRPRLRAPAADAHKYRRGLLAVAGGAMPGAALLAAVAAQHGGAGYVKLLSPHSHPAAPPSLVVDERPLEEALADARFTALLTGPGLGRDETAKARLACALARGLPLVLDADALALLERHVFGQETLLTPHEGELDGLCRAFGVEGTSKREKACALARASQAVVLAKGPDTCLCAPDGTLRLFPPGPSWLATAGTGDVLAGIAASRMASGESAFAAAEQAVWLHHEAALIAGQAFTADQLAQAVKGAYARFL</sequence>
<keyword evidence="7 17" id="KW-0067">ATP-binding</keyword>
<feature type="binding site" evidence="18">
    <location>
        <position position="60"/>
    </location>
    <ligand>
        <name>K(+)</name>
        <dbReference type="ChEBI" id="CHEBI:29103"/>
    </ligand>
</feature>
<evidence type="ECO:0000313" key="23">
    <source>
        <dbReference type="Proteomes" id="UP000444401"/>
    </source>
</evidence>
<comment type="cofactor">
    <cofactor evidence="18 19">
        <name>K(+)</name>
        <dbReference type="ChEBI" id="CHEBI:29103"/>
    </cofactor>
    <text evidence="18 19">Binds 1 potassium ion per subunit.</text>
</comment>
<evidence type="ECO:0000256" key="19">
    <source>
        <dbReference type="PIRNR" id="PIRNR017184"/>
    </source>
</evidence>
<evidence type="ECO:0000256" key="4">
    <source>
        <dbReference type="ARBA" id="ARBA00009524"/>
    </source>
</evidence>
<protein>
    <recommendedName>
        <fullName evidence="19">Bifunctional NAD(P)H-hydrate repair enzyme</fullName>
    </recommendedName>
    <alternativeName>
        <fullName evidence="19">Nicotinamide nucleotide repair protein</fullName>
    </alternativeName>
    <domain>
        <recommendedName>
            <fullName evidence="19">ADP-dependent (S)-NAD(P)H-hydrate dehydratase</fullName>
            <ecNumber evidence="19">4.2.1.136</ecNumber>
        </recommendedName>
        <alternativeName>
            <fullName evidence="19">ADP-dependent NAD(P)HX dehydratase</fullName>
        </alternativeName>
    </domain>
    <domain>
        <recommendedName>
            <fullName evidence="19">NAD(P)H-hydrate epimerase</fullName>
            <ecNumber evidence="19">5.1.99.6</ecNumber>
        </recommendedName>
    </domain>
</protein>
<evidence type="ECO:0000256" key="8">
    <source>
        <dbReference type="ARBA" id="ARBA00022857"/>
    </source>
</evidence>
<name>A0ABW9UUX5_9SPHN</name>
<feature type="binding site" evidence="18">
    <location>
        <position position="116"/>
    </location>
    <ligand>
        <name>K(+)</name>
        <dbReference type="ChEBI" id="CHEBI:29103"/>
    </ligand>
</feature>
<feature type="binding site" evidence="17">
    <location>
        <position position="410"/>
    </location>
    <ligand>
        <name>AMP</name>
        <dbReference type="ChEBI" id="CHEBI:456215"/>
    </ligand>
</feature>
<organism evidence="22 23">
    <name type="scientific">Pelagerythrobacter marinus</name>
    <dbReference type="NCBI Taxonomy" id="538382"/>
    <lineage>
        <taxon>Bacteria</taxon>
        <taxon>Pseudomonadati</taxon>
        <taxon>Pseudomonadota</taxon>
        <taxon>Alphaproteobacteria</taxon>
        <taxon>Sphingomonadales</taxon>
        <taxon>Erythrobacteraceae</taxon>
        <taxon>Pelagerythrobacter</taxon>
    </lineage>
</organism>
<dbReference type="HAMAP" id="MF_01966">
    <property type="entry name" value="NADHX_epimerase"/>
    <property type="match status" value="1"/>
</dbReference>
<comment type="function">
    <text evidence="14 19">Bifunctional enzyme that catalyzes the epimerization of the S- and R-forms of NAD(P)HX and the dehydration of the S-form of NAD(P)HX at the expense of ADP, which is converted to AMP. This allows the repair of both epimers of NAD(P)HX, a damaged form of NAD(P)H that is a result of enzymatic or heat-dependent hydration.</text>
</comment>
<dbReference type="GO" id="GO:0052856">
    <property type="term" value="F:NAD(P)HX epimerase activity"/>
    <property type="evidence" value="ECO:0007669"/>
    <property type="project" value="UniProtKB-EC"/>
</dbReference>
<reference evidence="22 23" key="1">
    <citation type="submission" date="2019-12" db="EMBL/GenBank/DDBJ databases">
        <title>Genomic-based taxomic classification of the family Erythrobacteraceae.</title>
        <authorList>
            <person name="Xu L."/>
        </authorList>
    </citation>
    <scope>NUCLEOTIDE SEQUENCE [LARGE SCALE GENOMIC DNA]</scope>
    <source>
        <strain evidence="22 23">H32</strain>
    </source>
</reference>
<evidence type="ECO:0000256" key="14">
    <source>
        <dbReference type="ARBA" id="ARBA00025153"/>
    </source>
</evidence>
<feature type="binding site" evidence="17">
    <location>
        <position position="245"/>
    </location>
    <ligand>
        <name>(6S)-NADPHX</name>
        <dbReference type="ChEBI" id="CHEBI:64076"/>
    </ligand>
</feature>
<evidence type="ECO:0000256" key="16">
    <source>
        <dbReference type="ARBA" id="ARBA00049209"/>
    </source>
</evidence>
<comment type="catalytic activity">
    <reaction evidence="15 17 19">
        <text>(6S)-NADHX + ADP = AMP + phosphate + NADH + H(+)</text>
        <dbReference type="Rhea" id="RHEA:32223"/>
        <dbReference type="ChEBI" id="CHEBI:15378"/>
        <dbReference type="ChEBI" id="CHEBI:43474"/>
        <dbReference type="ChEBI" id="CHEBI:57945"/>
        <dbReference type="ChEBI" id="CHEBI:64074"/>
        <dbReference type="ChEBI" id="CHEBI:456215"/>
        <dbReference type="ChEBI" id="CHEBI:456216"/>
        <dbReference type="EC" id="4.2.1.136"/>
    </reaction>
</comment>
<evidence type="ECO:0000313" key="22">
    <source>
        <dbReference type="EMBL" id="MXO67635.1"/>
    </source>
</evidence>
<dbReference type="PANTHER" id="PTHR12592:SF0">
    <property type="entry name" value="ATP-DEPENDENT (S)-NAD(P)H-HYDRATE DEHYDRATASE"/>
    <property type="match status" value="1"/>
</dbReference>
<evidence type="ECO:0000256" key="6">
    <source>
        <dbReference type="ARBA" id="ARBA00022741"/>
    </source>
</evidence>
<comment type="catalytic activity">
    <reaction evidence="1 18 19">
        <text>(6R)-NADHX = (6S)-NADHX</text>
        <dbReference type="Rhea" id="RHEA:32215"/>
        <dbReference type="ChEBI" id="CHEBI:64074"/>
        <dbReference type="ChEBI" id="CHEBI:64075"/>
        <dbReference type="EC" id="5.1.99.6"/>
    </reaction>
</comment>
<keyword evidence="8 17" id="KW-0521">NADP</keyword>
<evidence type="ECO:0000259" key="20">
    <source>
        <dbReference type="PROSITE" id="PS51383"/>
    </source>
</evidence>
<dbReference type="PROSITE" id="PS51385">
    <property type="entry name" value="YJEF_N"/>
    <property type="match status" value="1"/>
</dbReference>
<feature type="binding site" evidence="17">
    <location>
        <position position="300"/>
    </location>
    <ligand>
        <name>(6S)-NADPHX</name>
        <dbReference type="ChEBI" id="CHEBI:64076"/>
    </ligand>
</feature>
<proteinExistence type="inferred from homology"/>
<keyword evidence="9 18" id="KW-0630">Potassium</keyword>
<dbReference type="NCBIfam" id="TIGR00197">
    <property type="entry name" value="yjeF_nterm"/>
    <property type="match status" value="1"/>
</dbReference>
<comment type="caution">
    <text evidence="18">Lacks conserved residue(s) required for the propagation of feature annotation.</text>
</comment>
<comment type="caution">
    <text evidence="22">The sequence shown here is derived from an EMBL/GenBank/DDBJ whole genome shotgun (WGS) entry which is preliminary data.</text>
</comment>
<evidence type="ECO:0000259" key="21">
    <source>
        <dbReference type="PROSITE" id="PS51385"/>
    </source>
</evidence>
<dbReference type="PANTHER" id="PTHR12592">
    <property type="entry name" value="ATP-DEPENDENT (S)-NAD(P)H-HYDRATE DEHYDRATASE FAMILY MEMBER"/>
    <property type="match status" value="1"/>
</dbReference>
<comment type="function">
    <text evidence="18">Catalyzes the epimerization of the S- and R-forms of NAD(P)HX, a damaged form of NAD(P)H that is a result of enzymatic or heat-dependent hydration. This is a prerequisite for the S-specific NAD(P)H-hydrate dehydratase to allow the repair of both epimers of NAD(P)HX.</text>
</comment>
<evidence type="ECO:0000256" key="3">
    <source>
        <dbReference type="ARBA" id="ARBA00006001"/>
    </source>
</evidence>
<comment type="similarity">
    <text evidence="18">Belongs to the NnrE/AIBP family.</text>
</comment>
<evidence type="ECO:0000256" key="5">
    <source>
        <dbReference type="ARBA" id="ARBA00022723"/>
    </source>
</evidence>
<dbReference type="EC" id="5.1.99.6" evidence="19"/>
<dbReference type="HAMAP" id="MF_01965">
    <property type="entry name" value="NADHX_dehydratase"/>
    <property type="match status" value="1"/>
</dbReference>
<evidence type="ECO:0000256" key="10">
    <source>
        <dbReference type="ARBA" id="ARBA00023027"/>
    </source>
</evidence>
<feature type="binding site" evidence="18">
    <location>
        <position position="149"/>
    </location>
    <ligand>
        <name>(6S)-NADPHX</name>
        <dbReference type="ChEBI" id="CHEBI:64076"/>
    </ligand>
</feature>
<evidence type="ECO:0000256" key="13">
    <source>
        <dbReference type="ARBA" id="ARBA00023268"/>
    </source>
</evidence>
<comment type="similarity">
    <text evidence="17">Belongs to the NnrD/CARKD family.</text>
</comment>
<comment type="cofactor">
    <cofactor evidence="17">
        <name>Mg(2+)</name>
        <dbReference type="ChEBI" id="CHEBI:18420"/>
    </cofactor>
</comment>
<evidence type="ECO:0000256" key="1">
    <source>
        <dbReference type="ARBA" id="ARBA00000013"/>
    </source>
</evidence>
<evidence type="ECO:0000256" key="18">
    <source>
        <dbReference type="HAMAP-Rule" id="MF_01966"/>
    </source>
</evidence>
<evidence type="ECO:0000256" key="2">
    <source>
        <dbReference type="ARBA" id="ARBA00000909"/>
    </source>
</evidence>
<feature type="binding site" evidence="17">
    <location>
        <begin position="381"/>
        <end position="385"/>
    </location>
    <ligand>
        <name>AMP</name>
        <dbReference type="ChEBI" id="CHEBI:456215"/>
    </ligand>
</feature>
<dbReference type="CDD" id="cd01171">
    <property type="entry name" value="YXKO-related"/>
    <property type="match status" value="1"/>
</dbReference>
<evidence type="ECO:0000256" key="7">
    <source>
        <dbReference type="ARBA" id="ARBA00022840"/>
    </source>
</evidence>
<keyword evidence="11 18" id="KW-0413">Isomerase</keyword>
<dbReference type="Pfam" id="PF03853">
    <property type="entry name" value="YjeF_N"/>
    <property type="match status" value="1"/>
</dbReference>
<dbReference type="SUPFAM" id="SSF53613">
    <property type="entry name" value="Ribokinase-like"/>
    <property type="match status" value="1"/>
</dbReference>
<feature type="domain" description="YjeF C-terminal" evidence="20">
    <location>
        <begin position="212"/>
        <end position="465"/>
    </location>
</feature>
<dbReference type="Pfam" id="PF01256">
    <property type="entry name" value="Carb_kinase"/>
    <property type="match status" value="1"/>
</dbReference>
<comment type="subunit">
    <text evidence="17">Homotetramer.</text>
</comment>
<feature type="binding site" evidence="18">
    <location>
        <position position="152"/>
    </location>
    <ligand>
        <name>K(+)</name>
        <dbReference type="ChEBI" id="CHEBI:29103"/>
    </ligand>
</feature>
<evidence type="ECO:0000256" key="15">
    <source>
        <dbReference type="ARBA" id="ARBA00048238"/>
    </source>
</evidence>
<comment type="similarity">
    <text evidence="3 19">In the N-terminal section; belongs to the NnrE/AIBP family.</text>
</comment>
<feature type="binding site" evidence="18">
    <location>
        <begin position="120"/>
        <end position="126"/>
    </location>
    <ligand>
        <name>(6S)-NADPHX</name>
        <dbReference type="ChEBI" id="CHEBI:64076"/>
    </ligand>
</feature>
<dbReference type="InterPro" id="IPR004443">
    <property type="entry name" value="YjeF_N_dom"/>
</dbReference>
<comment type="similarity">
    <text evidence="4 19">In the C-terminal section; belongs to the NnrD/CARKD family.</text>
</comment>
<keyword evidence="12 17" id="KW-0456">Lyase</keyword>
<dbReference type="PROSITE" id="PS51383">
    <property type="entry name" value="YJEF_C_3"/>
    <property type="match status" value="1"/>
</dbReference>
<evidence type="ECO:0000256" key="17">
    <source>
        <dbReference type="HAMAP-Rule" id="MF_01965"/>
    </source>
</evidence>
<comment type="catalytic activity">
    <reaction evidence="2 18 19">
        <text>(6R)-NADPHX = (6S)-NADPHX</text>
        <dbReference type="Rhea" id="RHEA:32227"/>
        <dbReference type="ChEBI" id="CHEBI:64076"/>
        <dbReference type="ChEBI" id="CHEBI:64077"/>
        <dbReference type="EC" id="5.1.99.6"/>
    </reaction>
</comment>
<keyword evidence="10 17" id="KW-0520">NAD</keyword>
<dbReference type="Proteomes" id="UP000444401">
    <property type="component" value="Unassembled WGS sequence"/>
</dbReference>
<dbReference type="Gene3D" id="3.40.50.10260">
    <property type="entry name" value="YjeF N-terminal domain"/>
    <property type="match status" value="1"/>
</dbReference>
<feature type="domain" description="YjeF N-terminal" evidence="21">
    <location>
        <begin position="13"/>
        <end position="207"/>
    </location>
</feature>
<dbReference type="EC" id="4.2.1.136" evidence="19"/>
<dbReference type="PIRSF" id="PIRSF017184">
    <property type="entry name" value="Nnr"/>
    <property type="match status" value="1"/>
</dbReference>
<dbReference type="InterPro" id="IPR029056">
    <property type="entry name" value="Ribokinase-like"/>
</dbReference>
<comment type="catalytic activity">
    <reaction evidence="16 17 19">
        <text>(6S)-NADPHX + ADP = AMP + phosphate + NADPH + H(+)</text>
        <dbReference type="Rhea" id="RHEA:32235"/>
        <dbReference type="ChEBI" id="CHEBI:15378"/>
        <dbReference type="ChEBI" id="CHEBI:43474"/>
        <dbReference type="ChEBI" id="CHEBI:57783"/>
        <dbReference type="ChEBI" id="CHEBI:64076"/>
        <dbReference type="ChEBI" id="CHEBI:456215"/>
        <dbReference type="ChEBI" id="CHEBI:456216"/>
        <dbReference type="EC" id="4.2.1.136"/>
    </reaction>
</comment>
<feature type="binding site" evidence="17">
    <location>
        <position position="345"/>
    </location>
    <ligand>
        <name>(6S)-NADPHX</name>
        <dbReference type="ChEBI" id="CHEBI:64076"/>
    </ligand>
</feature>
<evidence type="ECO:0000256" key="12">
    <source>
        <dbReference type="ARBA" id="ARBA00023239"/>
    </source>
</evidence>
<evidence type="ECO:0000256" key="9">
    <source>
        <dbReference type="ARBA" id="ARBA00022958"/>
    </source>
</evidence>
<evidence type="ECO:0000256" key="11">
    <source>
        <dbReference type="ARBA" id="ARBA00023235"/>
    </source>
</evidence>
<dbReference type="SUPFAM" id="SSF64153">
    <property type="entry name" value="YjeF N-terminal domain-like"/>
    <property type="match status" value="1"/>
</dbReference>
<gene>
    <name evidence="17" type="primary">nnrD</name>
    <name evidence="18" type="synonym">nnrE</name>
    <name evidence="22" type="ORF">GRI72_02160</name>
</gene>
<accession>A0ABW9UUX5</accession>
<dbReference type="Gene3D" id="3.40.1190.20">
    <property type="match status" value="1"/>
</dbReference>
<comment type="function">
    <text evidence="17">Catalyzes the dehydration of the S-form of NAD(P)HX at the expense of ADP, which is converted to AMP. Together with NAD(P)HX epimerase, which catalyzes the epimerization of the S- and R-forms, the enzyme allows the repair of both epimers of NAD(P)HX, a damaged form of NAD(P)H that is a result of enzymatic or heat-dependent hydration.</text>
</comment>